<dbReference type="GO" id="GO:0004252">
    <property type="term" value="F:serine-type endopeptidase activity"/>
    <property type="evidence" value="ECO:0007669"/>
    <property type="project" value="InterPro"/>
</dbReference>
<proteinExistence type="inferred from homology"/>
<dbReference type="GO" id="GO:0009003">
    <property type="term" value="F:signal peptidase activity"/>
    <property type="evidence" value="ECO:0007669"/>
    <property type="project" value="UniProtKB-EC"/>
</dbReference>
<evidence type="ECO:0000256" key="3">
    <source>
        <dbReference type="ARBA" id="ARBA00013208"/>
    </source>
</evidence>
<comment type="similarity">
    <text evidence="2 6">Belongs to the peptidase S26 family.</text>
</comment>
<dbReference type="NCBIfam" id="TIGR02227">
    <property type="entry name" value="sigpep_I_bact"/>
    <property type="match status" value="1"/>
</dbReference>
<gene>
    <name evidence="8" type="ORF">A2750_00655</name>
</gene>
<dbReference type="EC" id="3.4.21.89" evidence="3 6"/>
<dbReference type="PANTHER" id="PTHR43390">
    <property type="entry name" value="SIGNAL PEPTIDASE I"/>
    <property type="match status" value="1"/>
</dbReference>
<evidence type="ECO:0000256" key="1">
    <source>
        <dbReference type="ARBA" id="ARBA00000677"/>
    </source>
</evidence>
<protein>
    <recommendedName>
        <fullName evidence="3 6">Signal peptidase I</fullName>
        <ecNumber evidence="3 6">3.4.21.89</ecNumber>
    </recommendedName>
</protein>
<dbReference type="InterPro" id="IPR019533">
    <property type="entry name" value="Peptidase_S26"/>
</dbReference>
<evidence type="ECO:0000259" key="7">
    <source>
        <dbReference type="Pfam" id="PF10502"/>
    </source>
</evidence>
<evidence type="ECO:0000313" key="8">
    <source>
        <dbReference type="EMBL" id="OGN08358.1"/>
    </source>
</evidence>
<dbReference type="InterPro" id="IPR000223">
    <property type="entry name" value="Pept_S26A_signal_pept_1"/>
</dbReference>
<dbReference type="AlphaFoldDB" id="A0A1F8F6W7"/>
<dbReference type="InterPro" id="IPR036286">
    <property type="entry name" value="LexA/Signal_pep-like_sf"/>
</dbReference>
<dbReference type="EMBL" id="MGJL01000007">
    <property type="protein sequence ID" value="OGN08358.1"/>
    <property type="molecule type" value="Genomic_DNA"/>
</dbReference>
<dbReference type="GO" id="GO:0016020">
    <property type="term" value="C:membrane"/>
    <property type="evidence" value="ECO:0007669"/>
    <property type="project" value="UniProtKB-SubCell"/>
</dbReference>
<evidence type="ECO:0000313" key="9">
    <source>
        <dbReference type="Proteomes" id="UP000178023"/>
    </source>
</evidence>
<keyword evidence="6" id="KW-0472">Membrane</keyword>
<comment type="catalytic activity">
    <reaction evidence="1 6">
        <text>Cleavage of hydrophobic, N-terminal signal or leader sequences from secreted and periplasmic proteins.</text>
        <dbReference type="EC" id="3.4.21.89"/>
    </reaction>
</comment>
<keyword evidence="4 6" id="KW-0378">Hydrolase</keyword>
<feature type="domain" description="Peptidase S26" evidence="7">
    <location>
        <begin position="15"/>
        <end position="175"/>
    </location>
</feature>
<evidence type="ECO:0000256" key="5">
    <source>
        <dbReference type="PIRSR" id="PIRSR600223-1"/>
    </source>
</evidence>
<feature type="transmembrane region" description="Helical" evidence="6">
    <location>
        <begin position="12"/>
        <end position="35"/>
    </location>
</feature>
<dbReference type="PROSITE" id="PS00760">
    <property type="entry name" value="SPASE_I_2"/>
    <property type="match status" value="1"/>
</dbReference>
<keyword evidence="6" id="KW-0812">Transmembrane</keyword>
<reference evidence="8 9" key="1">
    <citation type="journal article" date="2016" name="Nat. Commun.">
        <title>Thousands of microbial genomes shed light on interconnected biogeochemical processes in an aquifer system.</title>
        <authorList>
            <person name="Anantharaman K."/>
            <person name="Brown C.T."/>
            <person name="Hug L.A."/>
            <person name="Sharon I."/>
            <person name="Castelle C.J."/>
            <person name="Probst A.J."/>
            <person name="Thomas B.C."/>
            <person name="Singh A."/>
            <person name="Wilkins M.J."/>
            <person name="Karaoz U."/>
            <person name="Brodie E.L."/>
            <person name="Williams K.H."/>
            <person name="Hubbard S.S."/>
            <person name="Banfield J.F."/>
        </authorList>
    </citation>
    <scope>NUCLEOTIDE SEQUENCE [LARGE SCALE GENOMIC DNA]</scope>
</reference>
<dbReference type="GO" id="GO:0006465">
    <property type="term" value="P:signal peptide processing"/>
    <property type="evidence" value="ECO:0007669"/>
    <property type="project" value="InterPro"/>
</dbReference>
<dbReference type="CDD" id="cd06530">
    <property type="entry name" value="S26_SPase_I"/>
    <property type="match status" value="1"/>
</dbReference>
<organism evidence="8 9">
    <name type="scientific">Candidatus Yanofskybacteria bacterium RIFCSPHIGHO2_01_FULL_45_42</name>
    <dbReference type="NCBI Taxonomy" id="1802671"/>
    <lineage>
        <taxon>Bacteria</taxon>
        <taxon>Candidatus Yanofskyibacteriota</taxon>
    </lineage>
</organism>
<dbReference type="InterPro" id="IPR019757">
    <property type="entry name" value="Pept_S26A_signal_pept_1_Lys-AS"/>
</dbReference>
<evidence type="ECO:0000256" key="4">
    <source>
        <dbReference type="ARBA" id="ARBA00022801"/>
    </source>
</evidence>
<dbReference type="Pfam" id="PF10502">
    <property type="entry name" value="Peptidase_S26"/>
    <property type="match status" value="1"/>
</dbReference>
<dbReference type="PRINTS" id="PR00727">
    <property type="entry name" value="LEADERPTASE"/>
</dbReference>
<dbReference type="Gene3D" id="2.10.109.10">
    <property type="entry name" value="Umud Fragment, subunit A"/>
    <property type="match status" value="1"/>
</dbReference>
<dbReference type="PANTHER" id="PTHR43390:SF1">
    <property type="entry name" value="CHLOROPLAST PROCESSING PEPTIDASE"/>
    <property type="match status" value="1"/>
</dbReference>
<comment type="subcellular location">
    <subcellularLocation>
        <location evidence="6">Membrane</location>
        <topology evidence="6">Single-pass type II membrane protein</topology>
    </subcellularLocation>
</comment>
<evidence type="ECO:0000256" key="6">
    <source>
        <dbReference type="RuleBase" id="RU362042"/>
    </source>
</evidence>
<dbReference type="PROSITE" id="PS00761">
    <property type="entry name" value="SPASE_I_3"/>
    <property type="match status" value="1"/>
</dbReference>
<dbReference type="Proteomes" id="UP000178023">
    <property type="component" value="Unassembled WGS sequence"/>
</dbReference>
<sequence length="191" mass="22180">MWGLNLRRDVALFVWETVKIILISLAIILPIRYYLVQPFFVKGQSMEDNFQDGDYLVVDEIGYRLHSPKRGDVVIFHYPGDPSQFYIKRIIGLPGETVKIENNQVVIYNEQYKEGLILKEDYLADYQRTDHGLRMQVGANEFFVLGDNRLQSSDSRYWGAVPKKLIVGRALLRLWPLDKIIKVPGVNYISN</sequence>
<name>A0A1F8F6W7_9BACT</name>
<feature type="active site" evidence="5">
    <location>
        <position position="88"/>
    </location>
</feature>
<comment type="caution">
    <text evidence="8">The sequence shown here is derived from an EMBL/GenBank/DDBJ whole genome shotgun (WGS) entry which is preliminary data.</text>
</comment>
<dbReference type="SUPFAM" id="SSF51306">
    <property type="entry name" value="LexA/Signal peptidase"/>
    <property type="match status" value="1"/>
</dbReference>
<keyword evidence="6" id="KW-1133">Transmembrane helix</keyword>
<evidence type="ECO:0000256" key="2">
    <source>
        <dbReference type="ARBA" id="ARBA00009370"/>
    </source>
</evidence>
<dbReference type="InterPro" id="IPR019758">
    <property type="entry name" value="Pept_S26A_signal_pept_1_CS"/>
</dbReference>
<feature type="active site" evidence="5">
    <location>
        <position position="45"/>
    </location>
</feature>
<accession>A0A1F8F6W7</accession>
<keyword evidence="6" id="KW-0645">Protease</keyword>